<dbReference type="PANTHER" id="PTHR42759">
    <property type="entry name" value="MOXR FAMILY PROTEIN"/>
    <property type="match status" value="1"/>
</dbReference>
<reference evidence="3 4" key="1">
    <citation type="journal article" date="2014" name="BMC Genomics">
        <title>Comparison of environmental and isolate Sulfobacillus genomes reveals diverse carbon, sulfur, nitrogen, and hydrogen metabolisms.</title>
        <authorList>
            <person name="Justice N.B."/>
            <person name="Norman A."/>
            <person name="Brown C.T."/>
            <person name="Singh A."/>
            <person name="Thomas B.C."/>
            <person name="Banfield J.F."/>
        </authorList>
    </citation>
    <scope>NUCLEOTIDE SEQUENCE [LARGE SCALE GENOMIC DNA]</scope>
    <source>
        <strain evidence="3">AMDSBA3</strain>
    </source>
</reference>
<organism evidence="3 4">
    <name type="scientific">Sulfobacillus acidophilus</name>
    <dbReference type="NCBI Taxonomy" id="53633"/>
    <lineage>
        <taxon>Bacteria</taxon>
        <taxon>Bacillati</taxon>
        <taxon>Bacillota</taxon>
        <taxon>Clostridia</taxon>
        <taxon>Eubacteriales</taxon>
        <taxon>Clostridiales Family XVII. Incertae Sedis</taxon>
        <taxon>Sulfobacillus</taxon>
    </lineage>
</organism>
<sequence length="315" mass="34707">MADILYARANQLLDAVDQLILGKRHQATLILASWLARGHVLLDDVPGVAKTRLARVLAQLTGLSFARIQGSPDLLPQDITGGLVYDLKSSELKFRAGPVFHHIVLVDEINRTTPRSQAALLECMEERQVTADGVTHLLPDPFLIVATQNPVEMEGTFPLPEAELDRFLISLSLGYPTVDDERALVKNFSQRDPIDDLSPLFTGDEVSHMVDACRQVAINTVTLDYLISLCRLTRTHPLVDLGASPRTSLRFAQVARAYAWLQQRTYVTPDDIKLLAPHVLGHRLVPSPSATVSRIRGQALVEQIVADVPVPVEDA</sequence>
<dbReference type="InterPro" id="IPR011703">
    <property type="entry name" value="ATPase_AAA-3"/>
</dbReference>
<dbReference type="InterPro" id="IPR050764">
    <property type="entry name" value="CbbQ/NirQ/NorQ/GpvN"/>
</dbReference>
<proteinExistence type="predicted"/>
<dbReference type="EMBL" id="PXYV01000005">
    <property type="protein sequence ID" value="PSR23516.1"/>
    <property type="molecule type" value="Genomic_DNA"/>
</dbReference>
<evidence type="ECO:0000259" key="1">
    <source>
        <dbReference type="Pfam" id="PF07726"/>
    </source>
</evidence>
<dbReference type="Proteomes" id="UP000241848">
    <property type="component" value="Unassembled WGS sequence"/>
</dbReference>
<dbReference type="Pfam" id="PF17863">
    <property type="entry name" value="AAA_lid_2"/>
    <property type="match status" value="1"/>
</dbReference>
<evidence type="ECO:0000313" key="3">
    <source>
        <dbReference type="EMBL" id="PSR23516.1"/>
    </source>
</evidence>
<dbReference type="SUPFAM" id="SSF52540">
    <property type="entry name" value="P-loop containing nucleoside triphosphate hydrolases"/>
    <property type="match status" value="1"/>
</dbReference>
<gene>
    <name evidence="3" type="ORF">C7B45_02970</name>
</gene>
<dbReference type="CDD" id="cd00009">
    <property type="entry name" value="AAA"/>
    <property type="match status" value="1"/>
</dbReference>
<name>A0A2T2WMR3_9FIRM</name>
<dbReference type="InterPro" id="IPR027417">
    <property type="entry name" value="P-loop_NTPase"/>
</dbReference>
<protein>
    <submittedName>
        <fullName evidence="3">Magnesium chelatase</fullName>
    </submittedName>
</protein>
<comment type="caution">
    <text evidence="3">The sequence shown here is derived from an EMBL/GenBank/DDBJ whole genome shotgun (WGS) entry which is preliminary data.</text>
</comment>
<feature type="domain" description="ATPase AAA-3" evidence="1">
    <location>
        <begin position="39"/>
        <end position="169"/>
    </location>
</feature>
<dbReference type="Pfam" id="PF07726">
    <property type="entry name" value="AAA_3"/>
    <property type="match status" value="1"/>
</dbReference>
<dbReference type="InterPro" id="IPR041628">
    <property type="entry name" value="ChlI/MoxR_AAA_lid"/>
</dbReference>
<dbReference type="GO" id="GO:0005524">
    <property type="term" value="F:ATP binding"/>
    <property type="evidence" value="ECO:0007669"/>
    <property type="project" value="InterPro"/>
</dbReference>
<accession>A0A2T2WMR3</accession>
<evidence type="ECO:0000313" key="4">
    <source>
        <dbReference type="Proteomes" id="UP000241848"/>
    </source>
</evidence>
<dbReference type="GO" id="GO:0016887">
    <property type="term" value="F:ATP hydrolysis activity"/>
    <property type="evidence" value="ECO:0007669"/>
    <property type="project" value="InterPro"/>
</dbReference>
<feature type="domain" description="ChlI/MoxR AAA lid" evidence="2">
    <location>
        <begin position="232"/>
        <end position="303"/>
    </location>
</feature>
<dbReference type="AlphaFoldDB" id="A0A2T2WMR3"/>
<evidence type="ECO:0000259" key="2">
    <source>
        <dbReference type="Pfam" id="PF17863"/>
    </source>
</evidence>
<dbReference type="Gene3D" id="3.40.50.300">
    <property type="entry name" value="P-loop containing nucleotide triphosphate hydrolases"/>
    <property type="match status" value="1"/>
</dbReference>
<dbReference type="PANTHER" id="PTHR42759:SF5">
    <property type="entry name" value="METHANOL DEHYDROGENASE REGULATOR"/>
    <property type="match status" value="1"/>
</dbReference>
<dbReference type="Gene3D" id="1.10.8.80">
    <property type="entry name" value="Magnesium chelatase subunit I, C-Terminal domain"/>
    <property type="match status" value="1"/>
</dbReference>
<dbReference type="PIRSF" id="PIRSF002849">
    <property type="entry name" value="AAA_ATPase_chaperone_MoxR_prd"/>
    <property type="match status" value="1"/>
</dbReference>